<gene>
    <name evidence="2" type="ORF">BXY58_3365</name>
    <name evidence="1" type="ORF">GCM10007332_22410</name>
</gene>
<dbReference type="Proteomes" id="UP000658202">
    <property type="component" value="Unassembled WGS sequence"/>
</dbReference>
<dbReference type="AlphaFoldDB" id="A0A420CLD1"/>
<evidence type="ECO:0000313" key="2">
    <source>
        <dbReference type="EMBL" id="RKE79103.1"/>
    </source>
</evidence>
<evidence type="ECO:0000313" key="1">
    <source>
        <dbReference type="EMBL" id="GGG60267.1"/>
    </source>
</evidence>
<reference evidence="2 3" key="2">
    <citation type="submission" date="2018-09" db="EMBL/GenBank/DDBJ databases">
        <title>Genomic Encyclopedia of Archaeal and Bacterial Type Strains, Phase II (KMG-II): from individual species to whole genera.</title>
        <authorList>
            <person name="Goeker M."/>
        </authorList>
    </citation>
    <scope>NUCLEOTIDE SEQUENCE [LARGE SCALE GENOMIC DNA]</scope>
    <source>
        <strain evidence="2 3">DSM 27620</strain>
    </source>
</reference>
<keyword evidence="4" id="KW-1185">Reference proteome</keyword>
<accession>A0A420CLD1</accession>
<evidence type="ECO:0000313" key="3">
    <source>
        <dbReference type="Proteomes" id="UP000285906"/>
    </source>
</evidence>
<dbReference type="Proteomes" id="UP000285906">
    <property type="component" value="Unassembled WGS sequence"/>
</dbReference>
<evidence type="ECO:0008006" key="5">
    <source>
        <dbReference type="Google" id="ProtNLM"/>
    </source>
</evidence>
<dbReference type="RefSeq" id="WP_120214891.1">
    <property type="nucleotide sequence ID" value="NZ_BMCW01000004.1"/>
</dbReference>
<organism evidence="2 3">
    <name type="scientific">Epilithonimonas arachidiradicis</name>
    <dbReference type="NCBI Taxonomy" id="1617282"/>
    <lineage>
        <taxon>Bacteria</taxon>
        <taxon>Pseudomonadati</taxon>
        <taxon>Bacteroidota</taxon>
        <taxon>Flavobacteriia</taxon>
        <taxon>Flavobacteriales</taxon>
        <taxon>Weeksellaceae</taxon>
        <taxon>Chryseobacterium group</taxon>
        <taxon>Epilithonimonas</taxon>
    </lineage>
</organism>
<proteinExistence type="predicted"/>
<reference evidence="1" key="1">
    <citation type="journal article" date="2014" name="Int. J. Syst. Evol. Microbiol.">
        <title>Complete genome of a new Firmicutes species belonging to the dominant human colonic microbiota ('Ruminococcus bicirculans') reveals two chromosomes and a selective capacity to utilize plant glucans.</title>
        <authorList>
            <consortium name="NISC Comparative Sequencing Program"/>
            <person name="Wegmann U."/>
            <person name="Louis P."/>
            <person name="Goesmann A."/>
            <person name="Henrissat B."/>
            <person name="Duncan S.H."/>
            <person name="Flint H.J."/>
        </authorList>
    </citation>
    <scope>NUCLEOTIDE SEQUENCE</scope>
    <source>
        <strain evidence="1">CCM 8490</strain>
    </source>
</reference>
<reference evidence="4" key="3">
    <citation type="journal article" date="2019" name="Int. J. Syst. Evol. Microbiol.">
        <title>The Global Catalogue of Microorganisms (GCM) 10K type strain sequencing project: providing services to taxonomists for standard genome sequencing and annotation.</title>
        <authorList>
            <consortium name="The Broad Institute Genomics Platform"/>
            <consortium name="The Broad Institute Genome Sequencing Center for Infectious Disease"/>
            <person name="Wu L."/>
            <person name="Ma J."/>
        </authorList>
    </citation>
    <scope>NUCLEOTIDE SEQUENCE [LARGE SCALE GENOMIC DNA]</scope>
    <source>
        <strain evidence="4">CCM 8490</strain>
    </source>
</reference>
<dbReference type="EMBL" id="BMCW01000004">
    <property type="protein sequence ID" value="GGG60267.1"/>
    <property type="molecule type" value="Genomic_DNA"/>
</dbReference>
<comment type="caution">
    <text evidence="2">The sequence shown here is derived from an EMBL/GenBank/DDBJ whole genome shotgun (WGS) entry which is preliminary data.</text>
</comment>
<protein>
    <recommendedName>
        <fullName evidence="5">VCBS repeat protein</fullName>
    </recommendedName>
</protein>
<sequence>MKNITRLIFLCLIACQSKPEKAKTVTNHPKTAEIEQSKSDDNELFILHEKISENFVKIIPPKNSDFEFPDDEAKLEPYKHGDFNADGKQDILVYLGACGTGGCMYGLFLNQSDNYYKLAFMDYLKNPEFIKEKDGLWTIQSSEELEPYNPSKVQVTTFKFDKKTNQYELDKTYVSKE</sequence>
<reference evidence="1" key="4">
    <citation type="submission" date="2024-05" db="EMBL/GenBank/DDBJ databases">
        <authorList>
            <person name="Sun Q."/>
            <person name="Sedlacek I."/>
        </authorList>
    </citation>
    <scope>NUCLEOTIDE SEQUENCE</scope>
    <source>
        <strain evidence="1">CCM 8490</strain>
    </source>
</reference>
<dbReference type="EMBL" id="RAQH01000012">
    <property type="protein sequence ID" value="RKE79103.1"/>
    <property type="molecule type" value="Genomic_DNA"/>
</dbReference>
<evidence type="ECO:0000313" key="4">
    <source>
        <dbReference type="Proteomes" id="UP000658202"/>
    </source>
</evidence>
<dbReference type="OrthoDB" id="7172369at2"/>
<name>A0A420CLD1_9FLAO</name>